<keyword evidence="2" id="KW-1185">Reference proteome</keyword>
<accession>A0AAD5TGW5</accession>
<organism evidence="1 2">
    <name type="scientific">Geranomyces variabilis</name>
    <dbReference type="NCBI Taxonomy" id="109894"/>
    <lineage>
        <taxon>Eukaryota</taxon>
        <taxon>Fungi</taxon>
        <taxon>Fungi incertae sedis</taxon>
        <taxon>Chytridiomycota</taxon>
        <taxon>Chytridiomycota incertae sedis</taxon>
        <taxon>Chytridiomycetes</taxon>
        <taxon>Spizellomycetales</taxon>
        <taxon>Powellomycetaceae</taxon>
        <taxon>Geranomyces</taxon>
    </lineage>
</organism>
<protein>
    <submittedName>
        <fullName evidence="1">Uncharacterized protein</fullName>
    </submittedName>
</protein>
<reference evidence="1" key="1">
    <citation type="submission" date="2020-05" db="EMBL/GenBank/DDBJ databases">
        <title>Phylogenomic resolution of chytrid fungi.</title>
        <authorList>
            <person name="Stajich J.E."/>
            <person name="Amses K."/>
            <person name="Simmons R."/>
            <person name="Seto K."/>
            <person name="Myers J."/>
            <person name="Bonds A."/>
            <person name="Quandt C.A."/>
            <person name="Barry K."/>
            <person name="Liu P."/>
            <person name="Grigoriev I."/>
            <person name="Longcore J.E."/>
            <person name="James T.Y."/>
        </authorList>
    </citation>
    <scope>NUCLEOTIDE SEQUENCE</scope>
    <source>
        <strain evidence="1">JEL0379</strain>
    </source>
</reference>
<evidence type="ECO:0000313" key="1">
    <source>
        <dbReference type="EMBL" id="KAJ3175755.1"/>
    </source>
</evidence>
<evidence type="ECO:0000313" key="2">
    <source>
        <dbReference type="Proteomes" id="UP001212152"/>
    </source>
</evidence>
<dbReference type="AlphaFoldDB" id="A0AAD5TGW5"/>
<sequence>MEAQSSSSPSSQQGWTLSKELPPLDTGFPFCDIPPQGTETLLHKVLVHETVDELFELHANGALDVYNISNAELARFGRALPVLNKKRPKPALCLNPLTDTQYAADSDSGTLWYVRNGFRHSITVGQHVCLNYGTADEPEIAFARMDGIRDMQHVEVEVGLLIPFRQTKLAKCLLHPARAKQDRLNKRVVKSTFNDPGWYFATKKSITVPLMFITDTLNVMRDFPASPDDEVIFCTHREGDREYLAYDGKKHRSPFPNTSPAVILNGRIYWVRKADTENRVLRVQAFERMTSEWATKCGCDACMRGDLLENEWVLGTTKESLRIRENENEWVLETTNESLRIPENSPVVETVMEAELLGQRPKHLKNYHNGVHPRYIVSLCIRFTV</sequence>
<comment type="caution">
    <text evidence="1">The sequence shown here is derived from an EMBL/GenBank/DDBJ whole genome shotgun (WGS) entry which is preliminary data.</text>
</comment>
<name>A0AAD5TGW5_9FUNG</name>
<dbReference type="EMBL" id="JADGJQ010000048">
    <property type="protein sequence ID" value="KAJ3175755.1"/>
    <property type="molecule type" value="Genomic_DNA"/>
</dbReference>
<gene>
    <name evidence="1" type="ORF">HDU87_005748</name>
</gene>
<proteinExistence type="predicted"/>
<dbReference type="Proteomes" id="UP001212152">
    <property type="component" value="Unassembled WGS sequence"/>
</dbReference>